<comment type="caution">
    <text evidence="16">Lacks conserved residue(s) required for the propagation of feature annotation.</text>
</comment>
<evidence type="ECO:0000256" key="5">
    <source>
        <dbReference type="ARBA" id="ARBA00022692"/>
    </source>
</evidence>
<dbReference type="PANTHER" id="PTHR48086">
    <property type="entry name" value="SODIUM/PROLINE SYMPORTER-RELATED"/>
    <property type="match status" value="1"/>
</dbReference>
<sequence length="496" mass="54168">MQIYITFSLYLIVILGIGIYAYLSTNNFDDYILGGRKMGGFVTAMSAGASDMSGWLLMGLPGAIFTSGLSQAWIAVGLVLGAYFNYRIVAGRLRIFTEHYNNALTLPEFFAQRFPHQKKALKIISSAIILFFFTIYCASGVVAGAKLFQSLLHMDYNEALWLGAFATIIYTFIGGYLAVSWSDTIQASLMFFALLLAPIMVLMNLSWNDITTALHAKTAITHIPYANWLHDVSGIGVISALAWGLGYFGQPHILARFMAADSLQSLKQARKIGISWMILCLAGAVSVGYFGLAYFTAEDIPLAHPEAVFIELSKLLFNPWVAGVVLSAILAAVMSTLSAQLLMSSAAITEDFYKGFLRKNASSRELVWVGRVMVLTIAGIAIWIAQNPDSKVMGLVSYAWAGFGAAFGPIIIISLFNRHISSRAALCGMLAGAITVVIWKPLMAYWGWTDMAQLYEIIPGFLASATIATASSLFHPVEEEVINKFNQAVSEFKNSK</sequence>
<keyword evidence="16" id="KW-0029">Amino-acid transport</keyword>
<dbReference type="Gene3D" id="1.20.1730.10">
    <property type="entry name" value="Sodium/glucose cotransporter"/>
    <property type="match status" value="1"/>
</dbReference>
<evidence type="ECO:0000256" key="13">
    <source>
        <dbReference type="ARBA" id="ARBA00067214"/>
    </source>
</evidence>
<dbReference type="AlphaFoldDB" id="A0A448TW55"/>
<feature type="transmembrane region" description="Helical" evidence="16">
    <location>
        <begin position="160"/>
        <end position="179"/>
    </location>
</feature>
<feature type="transmembrane region" description="Helical" evidence="16">
    <location>
        <begin position="317"/>
        <end position="345"/>
    </location>
</feature>
<comment type="similarity">
    <text evidence="2 15">Belongs to the sodium:solute symporter (SSF) (TC 2.A.21) family.</text>
</comment>
<dbReference type="InterPro" id="IPR011851">
    <property type="entry name" value="Na/Pro_symporter"/>
</dbReference>
<dbReference type="KEGG" id="adp:NCTC12871_01685"/>
<dbReference type="EMBL" id="LR134510">
    <property type="protein sequence ID" value="VEJ10175.1"/>
    <property type="molecule type" value="Genomic_DNA"/>
</dbReference>
<keyword evidence="9 16" id="KW-0406">Ion transport</keyword>
<comment type="function">
    <text evidence="16">Catalyzes the sodium-dependent uptake of extracellular L-proline.</text>
</comment>
<evidence type="ECO:0000256" key="9">
    <source>
        <dbReference type="ARBA" id="ARBA00023065"/>
    </source>
</evidence>
<dbReference type="FunFam" id="1.20.1730.10:FF:000002">
    <property type="entry name" value="Sodium/proline symporter"/>
    <property type="match status" value="1"/>
</dbReference>
<evidence type="ECO:0000313" key="17">
    <source>
        <dbReference type="EMBL" id="VEJ10175.1"/>
    </source>
</evidence>
<keyword evidence="18" id="KW-1185">Reference proteome</keyword>
<evidence type="ECO:0000256" key="2">
    <source>
        <dbReference type="ARBA" id="ARBA00006434"/>
    </source>
</evidence>
<accession>A0A448TW55</accession>
<keyword evidence="7 16" id="KW-1133">Transmembrane helix</keyword>
<dbReference type="GO" id="GO:0015193">
    <property type="term" value="F:L-proline transmembrane transporter activity"/>
    <property type="evidence" value="ECO:0007669"/>
    <property type="project" value="TreeGrafter"/>
</dbReference>
<keyword evidence="5 16" id="KW-0812">Transmembrane</keyword>
<feature type="transmembrane region" description="Helical" evidence="16">
    <location>
        <begin position="274"/>
        <end position="297"/>
    </location>
</feature>
<organism evidence="17 18">
    <name type="scientific">Actinobacillus delphinicola</name>
    <dbReference type="NCBI Taxonomy" id="51161"/>
    <lineage>
        <taxon>Bacteria</taxon>
        <taxon>Pseudomonadati</taxon>
        <taxon>Pseudomonadota</taxon>
        <taxon>Gammaproteobacteria</taxon>
        <taxon>Pasteurellales</taxon>
        <taxon>Pasteurellaceae</taxon>
        <taxon>Actinobacillus</taxon>
    </lineage>
</organism>
<keyword evidence="8 16" id="KW-0915">Sodium</keyword>
<dbReference type="InterPro" id="IPR038377">
    <property type="entry name" value="Na/Glc_symporter_sf"/>
</dbReference>
<dbReference type="GO" id="GO:0005886">
    <property type="term" value="C:plasma membrane"/>
    <property type="evidence" value="ECO:0007669"/>
    <property type="project" value="UniProtKB-SubCell"/>
</dbReference>
<dbReference type="GO" id="GO:0031402">
    <property type="term" value="F:sodium ion binding"/>
    <property type="evidence" value="ECO:0007669"/>
    <property type="project" value="UniProtKB-UniRule"/>
</dbReference>
<keyword evidence="3 16" id="KW-0813">Transport</keyword>
<dbReference type="Pfam" id="PF00474">
    <property type="entry name" value="SSF"/>
    <property type="match status" value="1"/>
</dbReference>
<evidence type="ECO:0000256" key="7">
    <source>
        <dbReference type="ARBA" id="ARBA00022989"/>
    </source>
</evidence>
<feature type="transmembrane region" description="Helical" evidence="16">
    <location>
        <begin position="7"/>
        <end position="23"/>
    </location>
</feature>
<evidence type="ECO:0000256" key="12">
    <source>
        <dbReference type="ARBA" id="ARBA00033708"/>
    </source>
</evidence>
<comment type="catalytic activity">
    <reaction evidence="12">
        <text>L-proline(in) + Na(+)(in) = L-proline(out) + Na(+)(out)</text>
        <dbReference type="Rhea" id="RHEA:28967"/>
        <dbReference type="ChEBI" id="CHEBI:29101"/>
        <dbReference type="ChEBI" id="CHEBI:60039"/>
    </reaction>
</comment>
<evidence type="ECO:0000256" key="14">
    <source>
        <dbReference type="ARBA" id="ARBA00082709"/>
    </source>
</evidence>
<dbReference type="NCBIfam" id="TIGR02121">
    <property type="entry name" value="Na_Pro_sym"/>
    <property type="match status" value="1"/>
</dbReference>
<feature type="transmembrane region" description="Helical" evidence="16">
    <location>
        <begin position="424"/>
        <end position="448"/>
    </location>
</feature>
<keyword evidence="11 16" id="KW-0739">Sodium transport</keyword>
<dbReference type="InterPro" id="IPR001734">
    <property type="entry name" value="Na/solute_symporter"/>
</dbReference>
<evidence type="ECO:0000256" key="6">
    <source>
        <dbReference type="ARBA" id="ARBA00022847"/>
    </source>
</evidence>
<feature type="transmembrane region" description="Helical" evidence="16">
    <location>
        <begin position="123"/>
        <end position="148"/>
    </location>
</feature>
<evidence type="ECO:0000256" key="1">
    <source>
        <dbReference type="ARBA" id="ARBA00004651"/>
    </source>
</evidence>
<keyword evidence="6 16" id="KW-0769">Symport</keyword>
<protein>
    <recommendedName>
        <fullName evidence="13 16">Sodium/proline symporter</fullName>
    </recommendedName>
    <alternativeName>
        <fullName evidence="14 16">Proline permease</fullName>
    </alternativeName>
</protein>
<evidence type="ECO:0000256" key="16">
    <source>
        <dbReference type="RuleBase" id="RU366012"/>
    </source>
</evidence>
<keyword evidence="4" id="KW-1003">Cell membrane</keyword>
<keyword evidence="10 16" id="KW-0472">Membrane</keyword>
<evidence type="ECO:0000256" key="8">
    <source>
        <dbReference type="ARBA" id="ARBA00023053"/>
    </source>
</evidence>
<evidence type="ECO:0000256" key="11">
    <source>
        <dbReference type="ARBA" id="ARBA00023201"/>
    </source>
</evidence>
<comment type="subcellular location">
    <subcellularLocation>
        <location evidence="16">Cell inner membrane</location>
        <topology evidence="16">Multi-pass membrane protein</topology>
    </subcellularLocation>
    <subcellularLocation>
        <location evidence="1">Cell membrane</location>
        <topology evidence="1">Multi-pass membrane protein</topology>
    </subcellularLocation>
</comment>
<feature type="transmembrane region" description="Helical" evidence="16">
    <location>
        <begin position="366"/>
        <end position="385"/>
    </location>
</feature>
<dbReference type="NCBIfam" id="TIGR00813">
    <property type="entry name" value="sss"/>
    <property type="match status" value="1"/>
</dbReference>
<reference evidence="17 18" key="1">
    <citation type="submission" date="2018-12" db="EMBL/GenBank/DDBJ databases">
        <authorList>
            <consortium name="Pathogen Informatics"/>
        </authorList>
    </citation>
    <scope>NUCLEOTIDE SEQUENCE [LARGE SCALE GENOMIC DNA]</scope>
    <source>
        <strain evidence="17 18">NCTC12871</strain>
    </source>
</reference>
<dbReference type="PROSITE" id="PS50283">
    <property type="entry name" value="NA_SOLUT_SYMP_3"/>
    <property type="match status" value="1"/>
</dbReference>
<dbReference type="Proteomes" id="UP000279799">
    <property type="component" value="Chromosome"/>
</dbReference>
<dbReference type="PANTHER" id="PTHR48086:SF3">
    <property type="entry name" value="SODIUM_PROLINE SYMPORTER"/>
    <property type="match status" value="1"/>
</dbReference>
<feature type="transmembrane region" description="Helical" evidence="16">
    <location>
        <begin position="397"/>
        <end position="417"/>
    </location>
</feature>
<evidence type="ECO:0000256" key="3">
    <source>
        <dbReference type="ARBA" id="ARBA00022448"/>
    </source>
</evidence>
<proteinExistence type="inferred from homology"/>
<dbReference type="RefSeq" id="WP_126600684.1">
    <property type="nucleotide sequence ID" value="NZ_LR134510.1"/>
</dbReference>
<gene>
    <name evidence="17" type="primary">putP</name>
    <name evidence="17" type="ORF">NCTC12871_01685</name>
</gene>
<dbReference type="InterPro" id="IPR050277">
    <property type="entry name" value="Sodium:Solute_Symporter"/>
</dbReference>
<dbReference type="OrthoDB" id="9789704at2"/>
<keyword evidence="16" id="KW-0997">Cell inner membrane</keyword>
<name>A0A448TW55_9PAST</name>
<evidence type="ECO:0000313" key="18">
    <source>
        <dbReference type="Proteomes" id="UP000279799"/>
    </source>
</evidence>
<feature type="transmembrane region" description="Helical" evidence="16">
    <location>
        <begin position="55"/>
        <end position="84"/>
    </location>
</feature>
<evidence type="ECO:0000256" key="10">
    <source>
        <dbReference type="ARBA" id="ARBA00023136"/>
    </source>
</evidence>
<dbReference type="GO" id="GO:0015824">
    <property type="term" value="P:proline transport"/>
    <property type="evidence" value="ECO:0007669"/>
    <property type="project" value="UniProtKB-UniRule"/>
</dbReference>
<feature type="transmembrane region" description="Helical" evidence="16">
    <location>
        <begin position="228"/>
        <end position="248"/>
    </location>
</feature>
<dbReference type="GO" id="GO:0005298">
    <property type="term" value="F:proline:sodium symporter activity"/>
    <property type="evidence" value="ECO:0007669"/>
    <property type="project" value="UniProtKB-UniRule"/>
</dbReference>
<evidence type="ECO:0000256" key="15">
    <source>
        <dbReference type="RuleBase" id="RU362091"/>
    </source>
</evidence>
<feature type="transmembrane region" description="Helical" evidence="16">
    <location>
        <begin position="191"/>
        <end position="208"/>
    </location>
</feature>
<dbReference type="CDD" id="cd11475">
    <property type="entry name" value="SLC5sbd_PutP"/>
    <property type="match status" value="1"/>
</dbReference>
<evidence type="ECO:0000256" key="4">
    <source>
        <dbReference type="ARBA" id="ARBA00022475"/>
    </source>
</evidence>